<dbReference type="EMBL" id="BSEV01000017">
    <property type="protein sequence ID" value="GLK12608.1"/>
    <property type="molecule type" value="Genomic_DNA"/>
</dbReference>
<evidence type="ECO:0000313" key="7">
    <source>
        <dbReference type="Proteomes" id="UP001143474"/>
    </source>
</evidence>
<evidence type="ECO:0000256" key="1">
    <source>
        <dbReference type="ARBA" id="ARBA00006432"/>
    </source>
</evidence>
<dbReference type="PANTHER" id="PTHR43107:SF15">
    <property type="entry name" value="FATTY ACID TRANSPORT PROTEIN 3, ISOFORM A"/>
    <property type="match status" value="1"/>
</dbReference>
<dbReference type="GO" id="GO:0004467">
    <property type="term" value="F:long-chain fatty acid-CoA ligase activity"/>
    <property type="evidence" value="ECO:0007669"/>
    <property type="project" value="TreeGrafter"/>
</dbReference>
<keyword evidence="4" id="KW-0067">ATP-binding</keyword>
<dbReference type="Gene3D" id="3.30.300.30">
    <property type="match status" value="1"/>
</dbReference>
<organism evidence="6 7">
    <name type="scientific">Streptosporangium carneum</name>
    <dbReference type="NCBI Taxonomy" id="47481"/>
    <lineage>
        <taxon>Bacteria</taxon>
        <taxon>Bacillati</taxon>
        <taxon>Actinomycetota</taxon>
        <taxon>Actinomycetes</taxon>
        <taxon>Streptosporangiales</taxon>
        <taxon>Streptosporangiaceae</taxon>
        <taxon>Streptosporangium</taxon>
    </lineage>
</organism>
<dbReference type="PANTHER" id="PTHR43107">
    <property type="entry name" value="LONG-CHAIN FATTY ACID TRANSPORT PROTEIN"/>
    <property type="match status" value="1"/>
</dbReference>
<keyword evidence="2" id="KW-0436">Ligase</keyword>
<accession>A0A9W6I7H9</accession>
<dbReference type="Proteomes" id="UP001143474">
    <property type="component" value="Unassembled WGS sequence"/>
</dbReference>
<dbReference type="Pfam" id="PF13193">
    <property type="entry name" value="AMP-binding_C"/>
    <property type="match status" value="1"/>
</dbReference>
<dbReference type="Gene3D" id="3.40.50.12780">
    <property type="entry name" value="N-terminal domain of ligase-like"/>
    <property type="match status" value="1"/>
</dbReference>
<feature type="domain" description="AMP-binding enzyme C-terminal" evidence="5">
    <location>
        <begin position="94"/>
        <end position="170"/>
    </location>
</feature>
<dbReference type="SUPFAM" id="SSF56801">
    <property type="entry name" value="Acetyl-CoA synthetase-like"/>
    <property type="match status" value="1"/>
</dbReference>
<proteinExistence type="inferred from homology"/>
<keyword evidence="3" id="KW-0547">Nucleotide-binding</keyword>
<dbReference type="RefSeq" id="WP_425582226.1">
    <property type="nucleotide sequence ID" value="NZ_BAAAVD010000037.1"/>
</dbReference>
<dbReference type="GO" id="GO:0005886">
    <property type="term" value="C:plasma membrane"/>
    <property type="evidence" value="ECO:0007669"/>
    <property type="project" value="TreeGrafter"/>
</dbReference>
<dbReference type="GO" id="GO:0005324">
    <property type="term" value="F:long-chain fatty acid transmembrane transporter activity"/>
    <property type="evidence" value="ECO:0007669"/>
    <property type="project" value="TreeGrafter"/>
</dbReference>
<comment type="caution">
    <text evidence="6">The sequence shown here is derived from an EMBL/GenBank/DDBJ whole genome shotgun (WGS) entry which is preliminary data.</text>
</comment>
<reference evidence="6" key="1">
    <citation type="journal article" date="2014" name="Int. J. Syst. Evol. Microbiol.">
        <title>Complete genome sequence of Corynebacterium casei LMG S-19264T (=DSM 44701T), isolated from a smear-ripened cheese.</title>
        <authorList>
            <consortium name="US DOE Joint Genome Institute (JGI-PGF)"/>
            <person name="Walter F."/>
            <person name="Albersmeier A."/>
            <person name="Kalinowski J."/>
            <person name="Ruckert C."/>
        </authorList>
    </citation>
    <scope>NUCLEOTIDE SEQUENCE</scope>
    <source>
        <strain evidence="6">VKM Ac-2007</strain>
    </source>
</reference>
<evidence type="ECO:0000256" key="2">
    <source>
        <dbReference type="ARBA" id="ARBA00022598"/>
    </source>
</evidence>
<sequence>MNEETGQECPRVERDERGRLLNAEAAIGQMVALGKASAFEGYYDNPGAQAERVRGDDFWTGDLAYRDADGFFYFAGRSSDWLRVDSENFSTVPVERLLERWPDITVALVYAVPDPRTGDQVMCTVQMRPGVAFDPDALTRFLDEQPDLGTKWRPRFVRVVDEVPTTGNSKSAKILLRRAAWQTSDPVFCRSGAETAYRPLDQEGRERLEKEFAQHGRTAFLPAPR</sequence>
<protein>
    <recommendedName>
        <fullName evidence="5">AMP-binding enzyme C-terminal domain-containing protein</fullName>
    </recommendedName>
</protein>
<gene>
    <name evidence="6" type="ORF">GCM10017600_60180</name>
</gene>
<name>A0A9W6I7H9_9ACTN</name>
<comment type="similarity">
    <text evidence="1">Belongs to the ATP-dependent AMP-binding enzyme family.</text>
</comment>
<dbReference type="InterPro" id="IPR025110">
    <property type="entry name" value="AMP-bd_C"/>
</dbReference>
<evidence type="ECO:0000256" key="3">
    <source>
        <dbReference type="ARBA" id="ARBA00022741"/>
    </source>
</evidence>
<dbReference type="GO" id="GO:0005524">
    <property type="term" value="F:ATP binding"/>
    <property type="evidence" value="ECO:0007669"/>
    <property type="project" value="UniProtKB-KW"/>
</dbReference>
<evidence type="ECO:0000313" key="6">
    <source>
        <dbReference type="EMBL" id="GLK12608.1"/>
    </source>
</evidence>
<dbReference type="InterPro" id="IPR045851">
    <property type="entry name" value="AMP-bd_C_sf"/>
</dbReference>
<keyword evidence="7" id="KW-1185">Reference proteome</keyword>
<evidence type="ECO:0000259" key="5">
    <source>
        <dbReference type="Pfam" id="PF13193"/>
    </source>
</evidence>
<evidence type="ECO:0000256" key="4">
    <source>
        <dbReference type="ARBA" id="ARBA00022840"/>
    </source>
</evidence>
<dbReference type="AlphaFoldDB" id="A0A9W6I7H9"/>
<dbReference type="GO" id="GO:0044539">
    <property type="term" value="P:long-chain fatty acid import into cell"/>
    <property type="evidence" value="ECO:0007669"/>
    <property type="project" value="TreeGrafter"/>
</dbReference>
<reference evidence="6" key="2">
    <citation type="submission" date="2023-01" db="EMBL/GenBank/DDBJ databases">
        <authorList>
            <person name="Sun Q."/>
            <person name="Evtushenko L."/>
        </authorList>
    </citation>
    <scope>NUCLEOTIDE SEQUENCE</scope>
    <source>
        <strain evidence="6">VKM Ac-2007</strain>
    </source>
</reference>
<dbReference type="InterPro" id="IPR042099">
    <property type="entry name" value="ANL_N_sf"/>
</dbReference>